<feature type="compositionally biased region" description="Low complexity" evidence="1">
    <location>
        <begin position="231"/>
        <end position="246"/>
    </location>
</feature>
<feature type="compositionally biased region" description="Polar residues" evidence="1">
    <location>
        <begin position="171"/>
        <end position="185"/>
    </location>
</feature>
<comment type="caution">
    <text evidence="2">The sequence shown here is derived from an EMBL/GenBank/DDBJ whole genome shotgun (WGS) entry which is preliminary data.</text>
</comment>
<sequence length="489" mass="54031">METTSPVDTLLCLQQPSLRPTVATGGLTEAPMCDANGHIAEVQGRVESLLQHRDGLISSSSTDNVLTQDSKVSSSKEDMKDSFLDESSTGRENEYESISSPRSVLLIHQQSRSFAKRRRAVGRQSSMGSLFPAKASTNGSQKDVSSGLLQQQQSDSSDSNPRRGVGRHKSTGSLPRSQNERNGTFSKIRAAVNRQSSFGRQRSGSSRKDALPRPNQLLQHIGGSFAMRSLSRQSSNGSVGGSVSSRASRRKGPSRHNSNSSLISQQSSSSTLNVFGSDMVSNDFILRKLDELEANDDIVKVEMEDCLATTREKAIPLRLKEILRDHIRPWEGVHFVDELLDGYSYPEFCRNKRRFLRAMDNVCARQLIPVTYNLKVHLKLEGDGECSSKAEENSTIQLIDQFRDDNTITAVHVSASTASLQLINALTHLLNSDRKWDPDMTLRIAPVLPTMGACSRTDNMKLRAIDEAMENLKQASESKGIQFIPNYED</sequence>
<feature type="region of interest" description="Disordered" evidence="1">
    <location>
        <begin position="231"/>
        <end position="267"/>
    </location>
</feature>
<keyword evidence="3" id="KW-1185">Reference proteome</keyword>
<feature type="compositionally biased region" description="Polar residues" evidence="1">
    <location>
        <begin position="59"/>
        <end position="73"/>
    </location>
</feature>
<dbReference type="AlphaFoldDB" id="A0A9N8H3L2"/>
<feature type="compositionally biased region" description="Low complexity" evidence="1">
    <location>
        <begin position="145"/>
        <end position="159"/>
    </location>
</feature>
<feature type="compositionally biased region" description="Low complexity" evidence="1">
    <location>
        <begin position="257"/>
        <end position="267"/>
    </location>
</feature>
<protein>
    <submittedName>
        <fullName evidence="2">Uncharacterized protein</fullName>
    </submittedName>
</protein>
<evidence type="ECO:0000256" key="1">
    <source>
        <dbReference type="SAM" id="MobiDB-lite"/>
    </source>
</evidence>
<feature type="compositionally biased region" description="Basic and acidic residues" evidence="1">
    <location>
        <begin position="74"/>
        <end position="94"/>
    </location>
</feature>
<evidence type="ECO:0000313" key="2">
    <source>
        <dbReference type="EMBL" id="CAB9500708.1"/>
    </source>
</evidence>
<dbReference type="EMBL" id="CAICTM010000089">
    <property type="protein sequence ID" value="CAB9500708.1"/>
    <property type="molecule type" value="Genomic_DNA"/>
</dbReference>
<reference evidence="2" key="1">
    <citation type="submission" date="2020-06" db="EMBL/GenBank/DDBJ databases">
        <authorList>
            <consortium name="Plant Systems Biology data submission"/>
        </authorList>
    </citation>
    <scope>NUCLEOTIDE SEQUENCE</scope>
    <source>
        <strain evidence="2">D6</strain>
    </source>
</reference>
<proteinExistence type="predicted"/>
<gene>
    <name evidence="2" type="ORF">SEMRO_90_G047280.1</name>
</gene>
<feature type="region of interest" description="Disordered" evidence="1">
    <location>
        <begin position="59"/>
        <end position="100"/>
    </location>
</feature>
<feature type="region of interest" description="Disordered" evidence="1">
    <location>
        <begin position="115"/>
        <end position="214"/>
    </location>
</feature>
<feature type="compositionally biased region" description="Polar residues" evidence="1">
    <location>
        <begin position="135"/>
        <end position="144"/>
    </location>
</feature>
<dbReference type="Proteomes" id="UP001153069">
    <property type="component" value="Unassembled WGS sequence"/>
</dbReference>
<organism evidence="2 3">
    <name type="scientific">Seminavis robusta</name>
    <dbReference type="NCBI Taxonomy" id="568900"/>
    <lineage>
        <taxon>Eukaryota</taxon>
        <taxon>Sar</taxon>
        <taxon>Stramenopiles</taxon>
        <taxon>Ochrophyta</taxon>
        <taxon>Bacillariophyta</taxon>
        <taxon>Bacillariophyceae</taxon>
        <taxon>Bacillariophycidae</taxon>
        <taxon>Naviculales</taxon>
        <taxon>Naviculaceae</taxon>
        <taxon>Seminavis</taxon>
    </lineage>
</organism>
<accession>A0A9N8H3L2</accession>
<name>A0A9N8H3L2_9STRA</name>
<evidence type="ECO:0000313" key="3">
    <source>
        <dbReference type="Proteomes" id="UP001153069"/>
    </source>
</evidence>
<feature type="compositionally biased region" description="Low complexity" evidence="1">
    <location>
        <begin position="194"/>
        <end position="204"/>
    </location>
</feature>